<dbReference type="EMBL" id="BAAASR010000020">
    <property type="protein sequence ID" value="GAA2502608.1"/>
    <property type="molecule type" value="Genomic_DNA"/>
</dbReference>
<name>A0ABP5ZSE4_9ACTN</name>
<sequence>MSDSRVVVVNGPVSIKRLHSEACAECGVSPTTLYAAGYLRITDGERIWPVMVCSAHRPATAAKECVYCHKPGADVCVQVLEKTSGPGLPLYAHRACATARGVQPLYEVLPASGPVQ</sequence>
<evidence type="ECO:0000313" key="2">
    <source>
        <dbReference type="Proteomes" id="UP001499942"/>
    </source>
</evidence>
<reference evidence="2" key="1">
    <citation type="journal article" date="2019" name="Int. J. Syst. Evol. Microbiol.">
        <title>The Global Catalogue of Microorganisms (GCM) 10K type strain sequencing project: providing services to taxonomists for standard genome sequencing and annotation.</title>
        <authorList>
            <consortium name="The Broad Institute Genomics Platform"/>
            <consortium name="The Broad Institute Genome Sequencing Center for Infectious Disease"/>
            <person name="Wu L."/>
            <person name="Ma J."/>
        </authorList>
    </citation>
    <scope>NUCLEOTIDE SEQUENCE [LARGE SCALE GENOMIC DNA]</scope>
    <source>
        <strain evidence="2">JCM 5062</strain>
    </source>
</reference>
<evidence type="ECO:0000313" key="1">
    <source>
        <dbReference type="EMBL" id="GAA2502608.1"/>
    </source>
</evidence>
<dbReference type="Proteomes" id="UP001499942">
    <property type="component" value="Unassembled WGS sequence"/>
</dbReference>
<proteinExistence type="predicted"/>
<accession>A0ABP5ZSE4</accession>
<keyword evidence="2" id="KW-1185">Reference proteome</keyword>
<gene>
    <name evidence="1" type="ORF">GCM10010393_38830</name>
</gene>
<dbReference type="RefSeq" id="WP_344362888.1">
    <property type="nucleotide sequence ID" value="NZ_BAAASR010000020.1"/>
</dbReference>
<protein>
    <submittedName>
        <fullName evidence="1">Uncharacterized protein</fullName>
    </submittedName>
</protein>
<comment type="caution">
    <text evidence="1">The sequence shown here is derived from an EMBL/GenBank/DDBJ whole genome shotgun (WGS) entry which is preliminary data.</text>
</comment>
<organism evidence="1 2">
    <name type="scientific">Streptomyces gobitricini</name>
    <dbReference type="NCBI Taxonomy" id="68211"/>
    <lineage>
        <taxon>Bacteria</taxon>
        <taxon>Bacillati</taxon>
        <taxon>Actinomycetota</taxon>
        <taxon>Actinomycetes</taxon>
        <taxon>Kitasatosporales</taxon>
        <taxon>Streptomycetaceae</taxon>
        <taxon>Streptomyces</taxon>
    </lineage>
</organism>